<dbReference type="EMBL" id="UOEI01000254">
    <property type="protein sequence ID" value="VAV99314.1"/>
    <property type="molecule type" value="Genomic_DNA"/>
</dbReference>
<protein>
    <recommendedName>
        <fullName evidence="1">SHSP domain-containing protein</fullName>
    </recommendedName>
</protein>
<organism evidence="2">
    <name type="scientific">hydrothermal vent metagenome</name>
    <dbReference type="NCBI Taxonomy" id="652676"/>
    <lineage>
        <taxon>unclassified sequences</taxon>
        <taxon>metagenomes</taxon>
        <taxon>ecological metagenomes</taxon>
    </lineage>
</organism>
<dbReference type="AlphaFoldDB" id="A0A3B0RZG1"/>
<evidence type="ECO:0000313" key="2">
    <source>
        <dbReference type="EMBL" id="VAV99314.1"/>
    </source>
</evidence>
<dbReference type="CDD" id="cd06464">
    <property type="entry name" value="ACD_sHsps-like"/>
    <property type="match status" value="1"/>
</dbReference>
<evidence type="ECO:0000259" key="1">
    <source>
        <dbReference type="PROSITE" id="PS01031"/>
    </source>
</evidence>
<sequence>MMARFFDPFEEMDRVLATAGTRWRGGVMPLDAWEKDGVYTLRFDLPGVDPDKIEVTVEDKVLTVKAERSFEDNVGVNWMLRERATGIHSRQIRLGDALDPDKVNATYDDGVLTVTLPVREDAKPRKIAIASSKQEAIPAGSS</sequence>
<dbReference type="Pfam" id="PF00011">
    <property type="entry name" value="HSP20"/>
    <property type="match status" value="1"/>
</dbReference>
<feature type="domain" description="SHSP" evidence="1">
    <location>
        <begin position="21"/>
        <end position="132"/>
    </location>
</feature>
<dbReference type="InterPro" id="IPR008978">
    <property type="entry name" value="HSP20-like_chaperone"/>
</dbReference>
<dbReference type="PROSITE" id="PS01031">
    <property type="entry name" value="SHSP"/>
    <property type="match status" value="1"/>
</dbReference>
<dbReference type="Gene3D" id="2.60.40.790">
    <property type="match status" value="1"/>
</dbReference>
<reference evidence="2" key="1">
    <citation type="submission" date="2018-06" db="EMBL/GenBank/DDBJ databases">
        <authorList>
            <person name="Zhirakovskaya E."/>
        </authorList>
    </citation>
    <scope>NUCLEOTIDE SEQUENCE</scope>
</reference>
<accession>A0A3B0RZG1</accession>
<dbReference type="InterPro" id="IPR002068">
    <property type="entry name" value="A-crystallin/Hsp20_dom"/>
</dbReference>
<name>A0A3B0RZG1_9ZZZZ</name>
<dbReference type="PANTHER" id="PTHR11527">
    <property type="entry name" value="HEAT-SHOCK PROTEIN 20 FAMILY MEMBER"/>
    <property type="match status" value="1"/>
</dbReference>
<dbReference type="SUPFAM" id="SSF49764">
    <property type="entry name" value="HSP20-like chaperones"/>
    <property type="match status" value="1"/>
</dbReference>
<proteinExistence type="predicted"/>
<dbReference type="InterPro" id="IPR031107">
    <property type="entry name" value="Small_HSP"/>
</dbReference>
<gene>
    <name evidence="2" type="ORF">MNBD_ACTINO01-2337</name>
</gene>